<keyword evidence="4 7" id="KW-0812">Transmembrane</keyword>
<reference evidence="10" key="1">
    <citation type="journal article" date="2019" name="Int. J. Syst. Evol. Microbiol.">
        <title>The Global Catalogue of Microorganisms (GCM) 10K type strain sequencing project: providing services to taxonomists for standard genome sequencing and annotation.</title>
        <authorList>
            <consortium name="The Broad Institute Genomics Platform"/>
            <consortium name="The Broad Institute Genome Sequencing Center for Infectious Disease"/>
            <person name="Wu L."/>
            <person name="Ma J."/>
        </authorList>
    </citation>
    <scope>NUCLEOTIDE SEQUENCE [LARGE SCALE GENOMIC DNA]</scope>
    <source>
        <strain evidence="10">KCTC 12907</strain>
    </source>
</reference>
<feature type="transmembrane region" description="Helical" evidence="7">
    <location>
        <begin position="232"/>
        <end position="253"/>
    </location>
</feature>
<evidence type="ECO:0000256" key="7">
    <source>
        <dbReference type="RuleBase" id="RU363032"/>
    </source>
</evidence>
<dbReference type="Pfam" id="PF00528">
    <property type="entry name" value="BPD_transp_1"/>
    <property type="match status" value="1"/>
</dbReference>
<evidence type="ECO:0000259" key="8">
    <source>
        <dbReference type="PROSITE" id="PS50928"/>
    </source>
</evidence>
<feature type="transmembrane region" description="Helical" evidence="7">
    <location>
        <begin position="172"/>
        <end position="197"/>
    </location>
</feature>
<dbReference type="PANTHER" id="PTHR43744">
    <property type="entry name" value="ABC TRANSPORTER PERMEASE PROTEIN MG189-RELATED-RELATED"/>
    <property type="match status" value="1"/>
</dbReference>
<dbReference type="EMBL" id="JBHTAI010000007">
    <property type="protein sequence ID" value="MFC7149630.1"/>
    <property type="molecule type" value="Genomic_DNA"/>
</dbReference>
<comment type="similarity">
    <text evidence="7">Belongs to the binding-protein-dependent transport system permease family.</text>
</comment>
<feature type="transmembrane region" description="Helical" evidence="7">
    <location>
        <begin position="90"/>
        <end position="108"/>
    </location>
</feature>
<feature type="transmembrane region" description="Helical" evidence="7">
    <location>
        <begin position="61"/>
        <end position="83"/>
    </location>
</feature>
<proteinExistence type="inferred from homology"/>
<organism evidence="9 10">
    <name type="scientific">Cohnella cellulosilytica</name>
    <dbReference type="NCBI Taxonomy" id="986710"/>
    <lineage>
        <taxon>Bacteria</taxon>
        <taxon>Bacillati</taxon>
        <taxon>Bacillota</taxon>
        <taxon>Bacilli</taxon>
        <taxon>Bacillales</taxon>
        <taxon>Paenibacillaceae</taxon>
        <taxon>Cohnella</taxon>
    </lineage>
</organism>
<dbReference type="PROSITE" id="PS50928">
    <property type="entry name" value="ABC_TM1"/>
    <property type="match status" value="1"/>
</dbReference>
<dbReference type="PANTHER" id="PTHR43744:SF3">
    <property type="entry name" value="LACTOSE TRANSPORT SYSTEM PERMEASE PROTEIN LACG"/>
    <property type="match status" value="1"/>
</dbReference>
<keyword evidence="10" id="KW-1185">Reference proteome</keyword>
<name>A0ABW2F8V0_9BACL</name>
<keyword evidence="3" id="KW-1003">Cell membrane</keyword>
<dbReference type="RefSeq" id="WP_378051306.1">
    <property type="nucleotide sequence ID" value="NZ_JBHMDN010000034.1"/>
</dbReference>
<dbReference type="InterPro" id="IPR000515">
    <property type="entry name" value="MetI-like"/>
</dbReference>
<sequence length="267" mass="29966">MRRLLQLFMIVMGILWFVPFAWILWTSIRPSELAMQADFTTLKFTLSNFVDAWQGAAFNQYYINTIIIVLGILIFQLFSVTLAAYAFARLAFWGSNAMLIVVMIQIMIPPESLIAPNYLTISDMNLYDTKLAIMLPAFASAFGIFLLRQTFKAVPVEMDEAARLEGCNMVQMIWRIYVPLSVPTLIAFSIVSISAHWNSFLWPLIVTSSPENRPLTVGLAIYAGSSETGAQWSAVSAATLIIVLPLIAGFLIFQRKFINSFMHVGVK</sequence>
<comment type="subcellular location">
    <subcellularLocation>
        <location evidence="1 7">Cell membrane</location>
        <topology evidence="1 7">Multi-pass membrane protein</topology>
    </subcellularLocation>
</comment>
<dbReference type="Gene3D" id="1.10.3720.10">
    <property type="entry name" value="MetI-like"/>
    <property type="match status" value="1"/>
</dbReference>
<dbReference type="InterPro" id="IPR035906">
    <property type="entry name" value="MetI-like_sf"/>
</dbReference>
<feature type="domain" description="ABC transmembrane type-1" evidence="8">
    <location>
        <begin position="62"/>
        <end position="253"/>
    </location>
</feature>
<gene>
    <name evidence="9" type="ORF">ACFQMJ_13920</name>
</gene>
<evidence type="ECO:0000256" key="4">
    <source>
        <dbReference type="ARBA" id="ARBA00022692"/>
    </source>
</evidence>
<dbReference type="SUPFAM" id="SSF161098">
    <property type="entry name" value="MetI-like"/>
    <property type="match status" value="1"/>
</dbReference>
<keyword evidence="2 7" id="KW-0813">Transport</keyword>
<evidence type="ECO:0000256" key="2">
    <source>
        <dbReference type="ARBA" id="ARBA00022448"/>
    </source>
</evidence>
<comment type="caution">
    <text evidence="9">The sequence shown here is derived from an EMBL/GenBank/DDBJ whole genome shotgun (WGS) entry which is preliminary data.</text>
</comment>
<evidence type="ECO:0000256" key="1">
    <source>
        <dbReference type="ARBA" id="ARBA00004651"/>
    </source>
</evidence>
<accession>A0ABW2F8V0</accession>
<feature type="transmembrane region" description="Helical" evidence="7">
    <location>
        <begin position="131"/>
        <end position="151"/>
    </location>
</feature>
<keyword evidence="6 7" id="KW-0472">Membrane</keyword>
<dbReference type="Proteomes" id="UP001596378">
    <property type="component" value="Unassembled WGS sequence"/>
</dbReference>
<evidence type="ECO:0000256" key="5">
    <source>
        <dbReference type="ARBA" id="ARBA00022989"/>
    </source>
</evidence>
<dbReference type="CDD" id="cd06261">
    <property type="entry name" value="TM_PBP2"/>
    <property type="match status" value="1"/>
</dbReference>
<evidence type="ECO:0000256" key="3">
    <source>
        <dbReference type="ARBA" id="ARBA00022475"/>
    </source>
</evidence>
<evidence type="ECO:0000313" key="10">
    <source>
        <dbReference type="Proteomes" id="UP001596378"/>
    </source>
</evidence>
<evidence type="ECO:0000256" key="6">
    <source>
        <dbReference type="ARBA" id="ARBA00023136"/>
    </source>
</evidence>
<keyword evidence="5 7" id="KW-1133">Transmembrane helix</keyword>
<feature type="transmembrane region" description="Helical" evidence="7">
    <location>
        <begin position="7"/>
        <end position="25"/>
    </location>
</feature>
<protein>
    <submittedName>
        <fullName evidence="9">Carbohydrate ABC transporter permease</fullName>
    </submittedName>
</protein>
<evidence type="ECO:0000313" key="9">
    <source>
        <dbReference type="EMBL" id="MFC7149630.1"/>
    </source>
</evidence>